<dbReference type="SUPFAM" id="SSF143243">
    <property type="entry name" value="Nqo5-like"/>
    <property type="match status" value="1"/>
</dbReference>
<dbReference type="NCBIfam" id="TIGR01961">
    <property type="entry name" value="NuoC_fam"/>
    <property type="match status" value="1"/>
</dbReference>
<comment type="catalytic activity">
    <reaction evidence="3 5">
        <text>a quinone + NADH + 5 H(+)(in) = a quinol + NAD(+) + 4 H(+)(out)</text>
        <dbReference type="Rhea" id="RHEA:57888"/>
        <dbReference type="ChEBI" id="CHEBI:15378"/>
        <dbReference type="ChEBI" id="CHEBI:24646"/>
        <dbReference type="ChEBI" id="CHEBI:57540"/>
        <dbReference type="ChEBI" id="CHEBI:57945"/>
        <dbReference type="ChEBI" id="CHEBI:132124"/>
    </reaction>
</comment>
<keyword evidence="8" id="KW-1185">Reference proteome</keyword>
<dbReference type="OrthoDB" id="9803286at2"/>
<comment type="subcellular location">
    <subcellularLocation>
        <location evidence="3">Cell membrane</location>
        <topology evidence="3">Peripheral membrane protein</topology>
        <orientation evidence="3">Cytoplasmic side</orientation>
    </subcellularLocation>
</comment>
<dbReference type="Proteomes" id="UP000236893">
    <property type="component" value="Unassembled WGS sequence"/>
</dbReference>
<accession>A0A2S5A3C6</accession>
<evidence type="ECO:0000256" key="1">
    <source>
        <dbReference type="ARBA" id="ARBA00007569"/>
    </source>
</evidence>
<evidence type="ECO:0000256" key="4">
    <source>
        <dbReference type="RuleBase" id="RU003456"/>
    </source>
</evidence>
<dbReference type="PANTHER" id="PTHR10884">
    <property type="entry name" value="NADH DEHYDROGENASE UBIQUINONE IRON-SULFUR PROTEIN 3"/>
    <property type="match status" value="1"/>
</dbReference>
<keyword evidence="3 4" id="KW-0520">NAD</keyword>
<comment type="subunit">
    <text evidence="3">NDH-1 is composed of 14 different subunits. Subunits NuoB, C, D, E, F, and G constitute the peripheral sector of the complex.</text>
</comment>
<evidence type="ECO:0000256" key="5">
    <source>
        <dbReference type="RuleBase" id="RU003582"/>
    </source>
</evidence>
<protein>
    <recommendedName>
        <fullName evidence="3">NADH-quinone oxidoreductase subunit C</fullName>
        <ecNumber evidence="3">7.1.1.-</ecNumber>
    </recommendedName>
    <alternativeName>
        <fullName evidence="3">NADH dehydrogenase I subunit C</fullName>
    </alternativeName>
    <alternativeName>
        <fullName evidence="3">NDH-1 subunit C</fullName>
    </alternativeName>
</protein>
<keyword evidence="2 3" id="KW-0813">Transport</keyword>
<keyword evidence="3 5" id="KW-0874">Quinone</keyword>
<dbReference type="InterPro" id="IPR020396">
    <property type="entry name" value="NADH_UbQ_OxRdtase_CS"/>
</dbReference>
<proteinExistence type="inferred from homology"/>
<dbReference type="PANTHER" id="PTHR10884:SF14">
    <property type="entry name" value="NADH DEHYDROGENASE [UBIQUINONE] IRON-SULFUR PROTEIN 3, MITOCHONDRIAL"/>
    <property type="match status" value="1"/>
</dbReference>
<organism evidence="7 8">
    <name type="scientific">Solitalea longa</name>
    <dbReference type="NCBI Taxonomy" id="2079460"/>
    <lineage>
        <taxon>Bacteria</taxon>
        <taxon>Pseudomonadati</taxon>
        <taxon>Bacteroidota</taxon>
        <taxon>Sphingobacteriia</taxon>
        <taxon>Sphingobacteriales</taxon>
        <taxon>Sphingobacteriaceae</taxon>
        <taxon>Solitalea</taxon>
    </lineage>
</organism>
<evidence type="ECO:0000313" key="7">
    <source>
        <dbReference type="EMBL" id="POY37081.1"/>
    </source>
</evidence>
<dbReference type="EC" id="7.1.1.-" evidence="3"/>
<dbReference type="GO" id="GO:0005886">
    <property type="term" value="C:plasma membrane"/>
    <property type="evidence" value="ECO:0007669"/>
    <property type="project" value="UniProtKB-SubCell"/>
</dbReference>
<dbReference type="EMBL" id="PQVF01000005">
    <property type="protein sequence ID" value="POY37081.1"/>
    <property type="molecule type" value="Genomic_DNA"/>
</dbReference>
<evidence type="ECO:0000313" key="8">
    <source>
        <dbReference type="Proteomes" id="UP000236893"/>
    </source>
</evidence>
<keyword evidence="3" id="KW-0472">Membrane</keyword>
<dbReference type="GO" id="GO:0048038">
    <property type="term" value="F:quinone binding"/>
    <property type="evidence" value="ECO:0007669"/>
    <property type="project" value="UniProtKB-KW"/>
</dbReference>
<dbReference type="PROSITE" id="PS00542">
    <property type="entry name" value="COMPLEX1_30K"/>
    <property type="match status" value="1"/>
</dbReference>
<dbReference type="GO" id="GO:0050136">
    <property type="term" value="F:NADH dehydrogenase (quinone) (non-electrogenic) activity"/>
    <property type="evidence" value="ECO:0007669"/>
    <property type="project" value="UniProtKB-UniRule"/>
</dbReference>
<dbReference type="Pfam" id="PF00329">
    <property type="entry name" value="Complex1_30kDa"/>
    <property type="match status" value="1"/>
</dbReference>
<evidence type="ECO:0000256" key="2">
    <source>
        <dbReference type="ARBA" id="ARBA00022448"/>
    </source>
</evidence>
<evidence type="ECO:0000259" key="6">
    <source>
        <dbReference type="Pfam" id="PF00329"/>
    </source>
</evidence>
<dbReference type="HAMAP" id="MF_01357">
    <property type="entry name" value="NDH1_NuoC"/>
    <property type="match status" value="1"/>
</dbReference>
<sequence>MAEVKMNNQAVLDKLQLKFADAIFNVSEPHDMLTLTTTKDKVIDVIQFLYNDEELKFRFLTDICGVHYPEQELALGVIYHLHSLTNNIRIRIKVFLPESTPRIKTLTGLFLGANWMERETYDFFGIIFEGHPDLRRILNVDDMVAFPMRKEFPLEDPNRTDKNDDYFGR</sequence>
<gene>
    <name evidence="3" type="primary">nuoC</name>
    <name evidence="7" type="ORF">C3K47_08470</name>
</gene>
<dbReference type="RefSeq" id="WP_103788691.1">
    <property type="nucleotide sequence ID" value="NZ_PQVF01000005.1"/>
</dbReference>
<keyword evidence="3" id="KW-1003">Cell membrane</keyword>
<evidence type="ECO:0000256" key="3">
    <source>
        <dbReference type="HAMAP-Rule" id="MF_01357"/>
    </source>
</evidence>
<comment type="function">
    <text evidence="3">NDH-1 shuttles electrons from NADH, via FMN and iron-sulfur (Fe-S) centers, to quinones in the respiratory chain. The immediate electron acceptor for the enzyme in this species is believed to be a menaquinone. Couples the redox reaction to proton translocation (for every two electrons transferred, four hydrogen ions are translocated across the cytoplasmic membrane), and thus conserves the redox energy in a proton gradient.</text>
</comment>
<dbReference type="AlphaFoldDB" id="A0A2S5A3C6"/>
<keyword evidence="3 4" id="KW-1278">Translocase</keyword>
<dbReference type="Gene3D" id="3.30.460.80">
    <property type="entry name" value="NADH:ubiquinone oxidoreductase, 30kDa subunit"/>
    <property type="match status" value="1"/>
</dbReference>
<dbReference type="InterPro" id="IPR001268">
    <property type="entry name" value="NADH_UbQ_OxRdtase_30kDa_su"/>
</dbReference>
<reference evidence="7 8" key="1">
    <citation type="submission" date="2018-01" db="EMBL/GenBank/DDBJ databases">
        <authorList>
            <person name="Gaut B.S."/>
            <person name="Morton B.R."/>
            <person name="Clegg M.T."/>
            <person name="Duvall M.R."/>
        </authorList>
    </citation>
    <scope>NUCLEOTIDE SEQUENCE [LARGE SCALE GENOMIC DNA]</scope>
    <source>
        <strain evidence="7 8">HR-AV</strain>
    </source>
</reference>
<comment type="similarity">
    <text evidence="1 3 4">Belongs to the complex I 30 kDa subunit family.</text>
</comment>
<dbReference type="InterPro" id="IPR037232">
    <property type="entry name" value="NADH_quin_OxRdtase_su_C/D-like"/>
</dbReference>
<name>A0A2S5A3C6_9SPHI</name>
<dbReference type="GO" id="GO:0008137">
    <property type="term" value="F:NADH dehydrogenase (ubiquinone) activity"/>
    <property type="evidence" value="ECO:0007669"/>
    <property type="project" value="InterPro"/>
</dbReference>
<feature type="domain" description="NADH:ubiquinone oxidoreductase 30kDa subunit" evidence="6">
    <location>
        <begin position="36"/>
        <end position="157"/>
    </location>
</feature>
<dbReference type="InterPro" id="IPR010218">
    <property type="entry name" value="NADH_DH_suC"/>
</dbReference>
<comment type="caution">
    <text evidence="7">The sequence shown here is derived from an EMBL/GenBank/DDBJ whole genome shotgun (WGS) entry which is preliminary data.</text>
</comment>